<feature type="region of interest" description="Disordered" evidence="1">
    <location>
        <begin position="1"/>
        <end position="75"/>
    </location>
</feature>
<comment type="caution">
    <text evidence="2">The sequence shown here is derived from an EMBL/GenBank/DDBJ whole genome shotgun (WGS) entry which is preliminary data.</text>
</comment>
<gene>
    <name evidence="2" type="ORF">NCCP602_33380</name>
</gene>
<accession>A0ABP3CE23</accession>
<sequence>MCEPHGYADAQQERTEAPEGPAGRPPTKYHRRRNDFPGGGPPHSIPTRTPHQDDADDEKQNEGDGVAARANGGWD</sequence>
<reference evidence="2 3" key="1">
    <citation type="submission" date="2024-01" db="EMBL/GenBank/DDBJ databases">
        <title>Characterization of antibiotic resistant novel bacterial strains and their environmental applications.</title>
        <authorList>
            <person name="Manzoor S."/>
            <person name="Abbas S."/>
            <person name="Arshad M."/>
            <person name="Ahmed I."/>
        </authorList>
    </citation>
    <scope>NUCLEOTIDE SEQUENCE [LARGE SCALE GENOMIC DNA]</scope>
    <source>
        <strain evidence="2 3">NCCP-602</strain>
    </source>
</reference>
<evidence type="ECO:0000256" key="1">
    <source>
        <dbReference type="SAM" id="MobiDB-lite"/>
    </source>
</evidence>
<organism evidence="2 3">
    <name type="scientific">Brevibacterium metallidurans</name>
    <dbReference type="NCBI Taxonomy" id="1482676"/>
    <lineage>
        <taxon>Bacteria</taxon>
        <taxon>Bacillati</taxon>
        <taxon>Actinomycetota</taxon>
        <taxon>Actinomycetes</taxon>
        <taxon>Micrococcales</taxon>
        <taxon>Brevibacteriaceae</taxon>
        <taxon>Brevibacterium</taxon>
    </lineage>
</organism>
<name>A0ABP3CE23_9MICO</name>
<feature type="compositionally biased region" description="Basic and acidic residues" evidence="1">
    <location>
        <begin position="50"/>
        <end position="62"/>
    </location>
</feature>
<keyword evidence="3" id="KW-1185">Reference proteome</keyword>
<evidence type="ECO:0000313" key="2">
    <source>
        <dbReference type="EMBL" id="GAA0037376.1"/>
    </source>
</evidence>
<evidence type="ECO:0000313" key="3">
    <source>
        <dbReference type="Proteomes" id="UP001498238"/>
    </source>
</evidence>
<protein>
    <submittedName>
        <fullName evidence="2">Uncharacterized protein</fullName>
    </submittedName>
</protein>
<dbReference type="Proteomes" id="UP001498238">
    <property type="component" value="Unassembled WGS sequence"/>
</dbReference>
<proteinExistence type="predicted"/>
<dbReference type="EMBL" id="BAAAAF010000025">
    <property type="protein sequence ID" value="GAA0037376.1"/>
    <property type="molecule type" value="Genomic_DNA"/>
</dbReference>